<feature type="domain" description="GGDEF" evidence="3">
    <location>
        <begin position="379"/>
        <end position="511"/>
    </location>
</feature>
<dbReference type="CDD" id="cd01949">
    <property type="entry name" value="GGDEF"/>
    <property type="match status" value="1"/>
</dbReference>
<evidence type="ECO:0000313" key="5">
    <source>
        <dbReference type="Proteomes" id="UP001235712"/>
    </source>
</evidence>
<keyword evidence="1" id="KW-1133">Transmembrane helix</keyword>
<protein>
    <submittedName>
        <fullName evidence="4">Diguanylate cyclase (GGDEF)-like protein</fullName>
    </submittedName>
</protein>
<organism evidence="4 5">
    <name type="scientific">Kineosporia succinea</name>
    <dbReference type="NCBI Taxonomy" id="84632"/>
    <lineage>
        <taxon>Bacteria</taxon>
        <taxon>Bacillati</taxon>
        <taxon>Actinomycetota</taxon>
        <taxon>Actinomycetes</taxon>
        <taxon>Kineosporiales</taxon>
        <taxon>Kineosporiaceae</taxon>
        <taxon>Kineosporia</taxon>
    </lineage>
</organism>
<dbReference type="RefSeq" id="WP_307240769.1">
    <property type="nucleotide sequence ID" value="NZ_JAUSQZ010000001.1"/>
</dbReference>
<evidence type="ECO:0000259" key="3">
    <source>
        <dbReference type="PROSITE" id="PS50887"/>
    </source>
</evidence>
<dbReference type="InterPro" id="IPR000160">
    <property type="entry name" value="GGDEF_dom"/>
</dbReference>
<feature type="transmembrane region" description="Helical" evidence="1">
    <location>
        <begin position="20"/>
        <end position="40"/>
    </location>
</feature>
<sequence length="783" mass="85751">MLLPLRRDRPARPEQVRRYTRAAVCALLVLIVLMTASVMLKRAAERGARAQRDLAAVNSDLNAQDAVVWRAVSSRMDDVTALVWLNESRGGTLSRITGTSAPGLSGDERAGLLRDYEAYARAVDRELQMRNSNEGLSADAYSRNTVEPAFETVTRTVRTIAGEVDRDAYRMRVAAYVALIATFGTAALMIMLLAGGRRLGRVLEEARNRAIERYRTLAGESSVMVVVMRRDGLATFLSPAAERMLQLPPSDGELPEGSDVLLTRVHPADRNLLMTSLASVRPDSGALQTDLRLRAGTDETGEEDEEGLWRTYEVSFRDHTGRTGVDGILLTGHDITRQRELQNEIQRRTLHDDLTGLPNRALLTDRIQQALRDGSRHGMPIGLLIIDLDRFKEINDTLGHHYGDELLVLVGQALQRALRGVDTVARLGGDEFAVLLPQVSDLNGACAVAWKLHDALEDSFVVEGVELDVEASIGVAVSSLTEDDSAAGLLQRADVAMYVAKGRSVGVVGYDPRDDVNTIERLALLGDLRRALSNDELYLVYQPKISLVDGHLGSVEALLRWQHPERGLVPPDAFIPLAENTGLIGALTRHVLDTALAQGRAWLDAGVPLRIAVNTSARNLHDDEFDRTVRSLLVKHGVEPSMLILEVTESALMADPVRARQLLQRLAAQGISISIDDFGAGYTSIKQLRSLPIHELKVDRSFVQAMEQDPGEELIVRSVIELGRNLGLTTVAEGVETPEALVKLASFGCDTAQGYVLAKPMPATEFDRWRAQWRGLAAVTAST</sequence>
<dbReference type="InterPro" id="IPR029787">
    <property type="entry name" value="Nucleotide_cyclase"/>
</dbReference>
<keyword evidence="5" id="KW-1185">Reference proteome</keyword>
<evidence type="ECO:0000313" key="4">
    <source>
        <dbReference type="EMBL" id="MDP9826201.1"/>
    </source>
</evidence>
<dbReference type="Pfam" id="PF00990">
    <property type="entry name" value="GGDEF"/>
    <property type="match status" value="1"/>
</dbReference>
<dbReference type="SMART" id="SM00052">
    <property type="entry name" value="EAL"/>
    <property type="match status" value="1"/>
</dbReference>
<reference evidence="4 5" key="1">
    <citation type="submission" date="2023-07" db="EMBL/GenBank/DDBJ databases">
        <title>Sequencing the genomes of 1000 actinobacteria strains.</title>
        <authorList>
            <person name="Klenk H.-P."/>
        </authorList>
    </citation>
    <scope>NUCLEOTIDE SEQUENCE [LARGE SCALE GENOMIC DNA]</scope>
    <source>
        <strain evidence="4 5">DSM 44388</strain>
    </source>
</reference>
<dbReference type="NCBIfam" id="TIGR00254">
    <property type="entry name" value="GGDEF"/>
    <property type="match status" value="1"/>
</dbReference>
<dbReference type="SUPFAM" id="SSF55785">
    <property type="entry name" value="PYP-like sensor domain (PAS domain)"/>
    <property type="match status" value="1"/>
</dbReference>
<dbReference type="PANTHER" id="PTHR44757">
    <property type="entry name" value="DIGUANYLATE CYCLASE DGCP"/>
    <property type="match status" value="1"/>
</dbReference>
<feature type="domain" description="EAL" evidence="2">
    <location>
        <begin position="521"/>
        <end position="774"/>
    </location>
</feature>
<dbReference type="EMBL" id="JAUSQZ010000001">
    <property type="protein sequence ID" value="MDP9826201.1"/>
    <property type="molecule type" value="Genomic_DNA"/>
</dbReference>
<dbReference type="PROSITE" id="PS50883">
    <property type="entry name" value="EAL"/>
    <property type="match status" value="1"/>
</dbReference>
<dbReference type="PROSITE" id="PS50887">
    <property type="entry name" value="GGDEF"/>
    <property type="match status" value="1"/>
</dbReference>
<dbReference type="InterPro" id="IPR001633">
    <property type="entry name" value="EAL_dom"/>
</dbReference>
<dbReference type="SMART" id="SM00267">
    <property type="entry name" value="GGDEF"/>
    <property type="match status" value="1"/>
</dbReference>
<accession>A0ABT9P0V3</accession>
<evidence type="ECO:0000256" key="1">
    <source>
        <dbReference type="SAM" id="Phobius"/>
    </source>
</evidence>
<proteinExistence type="predicted"/>
<dbReference type="InterPro" id="IPR000014">
    <property type="entry name" value="PAS"/>
</dbReference>
<dbReference type="PANTHER" id="PTHR44757:SF2">
    <property type="entry name" value="BIOFILM ARCHITECTURE MAINTENANCE PROTEIN MBAA"/>
    <property type="match status" value="1"/>
</dbReference>
<dbReference type="SUPFAM" id="SSF55073">
    <property type="entry name" value="Nucleotide cyclase"/>
    <property type="match status" value="1"/>
</dbReference>
<dbReference type="CDD" id="cd01948">
    <property type="entry name" value="EAL"/>
    <property type="match status" value="1"/>
</dbReference>
<name>A0ABT9P0V3_9ACTN</name>
<dbReference type="InterPro" id="IPR052155">
    <property type="entry name" value="Biofilm_reg_signaling"/>
</dbReference>
<dbReference type="Proteomes" id="UP001235712">
    <property type="component" value="Unassembled WGS sequence"/>
</dbReference>
<dbReference type="CDD" id="cd00130">
    <property type="entry name" value="PAS"/>
    <property type="match status" value="1"/>
</dbReference>
<feature type="transmembrane region" description="Helical" evidence="1">
    <location>
        <begin position="173"/>
        <end position="194"/>
    </location>
</feature>
<evidence type="ECO:0000259" key="2">
    <source>
        <dbReference type="PROSITE" id="PS50883"/>
    </source>
</evidence>
<dbReference type="InterPro" id="IPR043128">
    <property type="entry name" value="Rev_trsase/Diguanyl_cyclase"/>
</dbReference>
<dbReference type="Gene3D" id="3.20.20.450">
    <property type="entry name" value="EAL domain"/>
    <property type="match status" value="1"/>
</dbReference>
<dbReference type="Gene3D" id="3.30.70.270">
    <property type="match status" value="1"/>
</dbReference>
<dbReference type="InterPro" id="IPR035919">
    <property type="entry name" value="EAL_sf"/>
</dbReference>
<dbReference type="Pfam" id="PF00563">
    <property type="entry name" value="EAL"/>
    <property type="match status" value="1"/>
</dbReference>
<comment type="caution">
    <text evidence="4">The sequence shown here is derived from an EMBL/GenBank/DDBJ whole genome shotgun (WGS) entry which is preliminary data.</text>
</comment>
<dbReference type="Gene3D" id="3.30.450.20">
    <property type="entry name" value="PAS domain"/>
    <property type="match status" value="1"/>
</dbReference>
<dbReference type="InterPro" id="IPR035965">
    <property type="entry name" value="PAS-like_dom_sf"/>
</dbReference>
<keyword evidence="1" id="KW-0472">Membrane</keyword>
<gene>
    <name evidence="4" type="ORF">J2S57_001950</name>
</gene>
<keyword evidence="1" id="KW-0812">Transmembrane</keyword>
<dbReference type="SUPFAM" id="SSF141868">
    <property type="entry name" value="EAL domain-like"/>
    <property type="match status" value="1"/>
</dbReference>